<keyword evidence="1" id="KW-0812">Transmembrane</keyword>
<evidence type="ECO:0000313" key="3">
    <source>
        <dbReference type="Proteomes" id="UP001589844"/>
    </source>
</evidence>
<dbReference type="Proteomes" id="UP001589844">
    <property type="component" value="Unassembled WGS sequence"/>
</dbReference>
<reference evidence="2 3" key="1">
    <citation type="submission" date="2024-09" db="EMBL/GenBank/DDBJ databases">
        <authorList>
            <person name="Sun Q."/>
            <person name="Mori K."/>
        </authorList>
    </citation>
    <scope>NUCLEOTIDE SEQUENCE [LARGE SCALE GENOMIC DNA]</scope>
    <source>
        <strain evidence="2 3">CCM 8677</strain>
    </source>
</reference>
<protein>
    <submittedName>
        <fullName evidence="2">Uncharacterized protein</fullName>
    </submittedName>
</protein>
<proteinExistence type="predicted"/>
<keyword evidence="3" id="KW-1185">Reference proteome</keyword>
<sequence length="115" mass="12790">MNQIKSFPMKKSVLLGSLIALSWPRTAMASGGEVLALLLLEAGLFIAVLAGLLVFRLGLKRSTIIFSLYLLSLFASIYITGQMRYLDNLILINTICIGVPLLVWIISLNYFLRQK</sequence>
<comment type="caution">
    <text evidence="2">The sequence shown here is derived from an EMBL/GenBank/DDBJ whole genome shotgun (WGS) entry which is preliminary data.</text>
</comment>
<dbReference type="RefSeq" id="WP_390211755.1">
    <property type="nucleotide sequence ID" value="NZ_JBHLXJ010000009.1"/>
</dbReference>
<feature type="transmembrane region" description="Helical" evidence="1">
    <location>
        <begin position="64"/>
        <end position="83"/>
    </location>
</feature>
<feature type="transmembrane region" description="Helical" evidence="1">
    <location>
        <begin position="89"/>
        <end position="112"/>
    </location>
</feature>
<organism evidence="2 3">
    <name type="scientific">Undibacterium danionis</name>
    <dbReference type="NCBI Taxonomy" id="1812100"/>
    <lineage>
        <taxon>Bacteria</taxon>
        <taxon>Pseudomonadati</taxon>
        <taxon>Pseudomonadota</taxon>
        <taxon>Betaproteobacteria</taxon>
        <taxon>Burkholderiales</taxon>
        <taxon>Oxalobacteraceae</taxon>
        <taxon>Undibacterium</taxon>
    </lineage>
</organism>
<keyword evidence="1" id="KW-1133">Transmembrane helix</keyword>
<accession>A0ABV6IE77</accession>
<evidence type="ECO:0000313" key="2">
    <source>
        <dbReference type="EMBL" id="MFC0349913.1"/>
    </source>
</evidence>
<dbReference type="EMBL" id="JBHLXJ010000009">
    <property type="protein sequence ID" value="MFC0349913.1"/>
    <property type="molecule type" value="Genomic_DNA"/>
</dbReference>
<evidence type="ECO:0000256" key="1">
    <source>
        <dbReference type="SAM" id="Phobius"/>
    </source>
</evidence>
<keyword evidence="1" id="KW-0472">Membrane</keyword>
<name>A0ABV6IE77_9BURK</name>
<gene>
    <name evidence="2" type="ORF">ACFFJH_08845</name>
</gene>
<feature type="transmembrane region" description="Helical" evidence="1">
    <location>
        <begin position="39"/>
        <end position="57"/>
    </location>
</feature>